<gene>
    <name evidence="2" type="ORF">HNQ36_005290</name>
</gene>
<reference evidence="2 3" key="1">
    <citation type="submission" date="2020-08" db="EMBL/GenBank/DDBJ databases">
        <title>Genomic Encyclopedia of Type Strains, Phase IV (KMG-IV): sequencing the most valuable type-strain genomes for metagenomic binning, comparative biology and taxonomic classification.</title>
        <authorList>
            <person name="Goeker M."/>
        </authorList>
    </citation>
    <scope>NUCLEOTIDE SEQUENCE [LARGE SCALE GENOMIC DNA]</scope>
    <source>
        <strain evidence="2 3">DSM 17498</strain>
    </source>
</reference>
<dbReference type="EMBL" id="JACHIJ010000014">
    <property type="protein sequence ID" value="MBB5055279.1"/>
    <property type="molecule type" value="Genomic_DNA"/>
</dbReference>
<dbReference type="Proteomes" id="UP000521227">
    <property type="component" value="Unassembled WGS sequence"/>
</dbReference>
<proteinExistence type="predicted"/>
<dbReference type="Pfam" id="PF18602">
    <property type="entry name" value="Rap1a"/>
    <property type="match status" value="1"/>
</dbReference>
<comment type="caution">
    <text evidence="2">The sequence shown here is derived from an EMBL/GenBank/DDBJ whole genome shotgun (WGS) entry which is preliminary data.</text>
</comment>
<evidence type="ECO:0000313" key="2">
    <source>
        <dbReference type="EMBL" id="MBB5055279.1"/>
    </source>
</evidence>
<feature type="domain" description="Rap1a immunity protein" evidence="1">
    <location>
        <begin position="38"/>
        <end position="138"/>
    </location>
</feature>
<evidence type="ECO:0000259" key="1">
    <source>
        <dbReference type="Pfam" id="PF18602"/>
    </source>
</evidence>
<dbReference type="RefSeq" id="WP_184090719.1">
    <property type="nucleotide sequence ID" value="NZ_JACHIJ010000014.1"/>
</dbReference>
<dbReference type="AlphaFoldDB" id="A0A840N4D3"/>
<protein>
    <recommendedName>
        <fullName evidence="1">Rap1a immunity protein domain-containing protein</fullName>
    </recommendedName>
</protein>
<name>A0A840N4D3_9BRAD</name>
<evidence type="ECO:0000313" key="3">
    <source>
        <dbReference type="Proteomes" id="UP000521227"/>
    </source>
</evidence>
<dbReference type="InterPro" id="IPR041238">
    <property type="entry name" value="Rap1a"/>
</dbReference>
<accession>A0A840N4D3</accession>
<organism evidence="2 3">
    <name type="scientific">Afipia massiliensis</name>
    <dbReference type="NCBI Taxonomy" id="211460"/>
    <lineage>
        <taxon>Bacteria</taxon>
        <taxon>Pseudomonadati</taxon>
        <taxon>Pseudomonadota</taxon>
        <taxon>Alphaproteobacteria</taxon>
        <taxon>Hyphomicrobiales</taxon>
        <taxon>Nitrobacteraceae</taxon>
        <taxon>Afipia</taxon>
    </lineage>
</organism>
<sequence>MLTREIVIAANRRMLAAGIALGLFLPQIAEADGVRMLEFCKRSNREIVIAYVSGALERADMDSDTIAAALEGALKRSEIEKFGLKKAWVAVRNYCTPGGDIPYQAADIFCDYLLLNPAERRKATIDVLDASLQKAWPCPPIPTSR</sequence>